<dbReference type="GO" id="GO:0042802">
    <property type="term" value="F:identical protein binding"/>
    <property type="evidence" value="ECO:0007669"/>
    <property type="project" value="TreeGrafter"/>
</dbReference>
<dbReference type="STRING" id="768710.DesyoDRAFT_1319"/>
<proteinExistence type="predicted"/>
<dbReference type="HOGENOM" id="CLU_020211_14_2_9"/>
<dbReference type="SUPFAM" id="SSF55874">
    <property type="entry name" value="ATPase domain of HSP90 chaperone/DNA topoisomerase II/histidine kinase"/>
    <property type="match status" value="1"/>
</dbReference>
<dbReference type="PANTHER" id="PTHR40448">
    <property type="entry name" value="TWO-COMPONENT SENSOR HISTIDINE KINASE"/>
    <property type="match status" value="1"/>
</dbReference>
<dbReference type="Pfam" id="PF14501">
    <property type="entry name" value="HATPase_c_5"/>
    <property type="match status" value="1"/>
</dbReference>
<reference evidence="3 4" key="1">
    <citation type="submission" date="2011-11" db="EMBL/GenBank/DDBJ databases">
        <title>The Noncontiguous Finished genome of Desulfosporosinus youngiae DSM 17734.</title>
        <authorList>
            <consortium name="US DOE Joint Genome Institute (JGI-PGF)"/>
            <person name="Lucas S."/>
            <person name="Han J."/>
            <person name="Lapidus A."/>
            <person name="Cheng J.-F."/>
            <person name="Goodwin L."/>
            <person name="Pitluck S."/>
            <person name="Peters L."/>
            <person name="Ovchinnikova G."/>
            <person name="Lu M."/>
            <person name="Land M.L."/>
            <person name="Hauser L."/>
            <person name="Pester M."/>
            <person name="Spring S."/>
            <person name="Ollivier B."/>
            <person name="Rattei T."/>
            <person name="Klenk H.-P."/>
            <person name="Wagner M."/>
            <person name="Loy A."/>
            <person name="Woyke T.J."/>
        </authorList>
    </citation>
    <scope>NUCLEOTIDE SEQUENCE [LARGE SCALE GENOMIC DNA]</scope>
    <source>
        <strain evidence="3 4">DSM 17734</strain>
    </source>
</reference>
<dbReference type="InterPro" id="IPR032834">
    <property type="entry name" value="NatK-like_C"/>
</dbReference>
<keyword evidence="4" id="KW-1185">Reference proteome</keyword>
<dbReference type="AlphaFoldDB" id="H5Y2D4"/>
<dbReference type="EMBL" id="CM001441">
    <property type="protein sequence ID" value="EHQ88482.1"/>
    <property type="molecule type" value="Genomic_DNA"/>
</dbReference>
<dbReference type="Gene3D" id="3.30.565.10">
    <property type="entry name" value="Histidine kinase-like ATPase, C-terminal domain"/>
    <property type="match status" value="1"/>
</dbReference>
<evidence type="ECO:0000256" key="1">
    <source>
        <dbReference type="SAM" id="Phobius"/>
    </source>
</evidence>
<evidence type="ECO:0000313" key="4">
    <source>
        <dbReference type="Proteomes" id="UP000005104"/>
    </source>
</evidence>
<feature type="transmembrane region" description="Helical" evidence="1">
    <location>
        <begin position="180"/>
        <end position="202"/>
    </location>
</feature>
<dbReference type="eggNOG" id="COG3290">
    <property type="taxonomic scope" value="Bacteria"/>
</dbReference>
<feature type="transmembrane region" description="Helical" evidence="1">
    <location>
        <begin position="6"/>
        <end position="21"/>
    </location>
</feature>
<gene>
    <name evidence="3" type="ORF">DesyoDRAFT_1319</name>
</gene>
<accession>H5Y2D4</accession>
<evidence type="ECO:0000259" key="2">
    <source>
        <dbReference type="Pfam" id="PF14501"/>
    </source>
</evidence>
<feature type="domain" description="Sensor histidine kinase NatK-like C-terminal" evidence="2">
    <location>
        <begin position="323"/>
        <end position="420"/>
    </location>
</feature>
<dbReference type="PANTHER" id="PTHR40448:SF1">
    <property type="entry name" value="TWO-COMPONENT SENSOR HISTIDINE KINASE"/>
    <property type="match status" value="1"/>
</dbReference>
<dbReference type="Proteomes" id="UP000005104">
    <property type="component" value="Chromosome"/>
</dbReference>
<keyword evidence="1" id="KW-1133">Transmembrane helix</keyword>
<feature type="transmembrane region" description="Helical" evidence="1">
    <location>
        <begin position="60"/>
        <end position="77"/>
    </location>
</feature>
<keyword evidence="1" id="KW-0812">Transmembrane</keyword>
<evidence type="ECO:0000313" key="3">
    <source>
        <dbReference type="EMBL" id="EHQ88482.1"/>
    </source>
</evidence>
<feature type="transmembrane region" description="Helical" evidence="1">
    <location>
        <begin position="147"/>
        <end position="168"/>
    </location>
</feature>
<name>H5Y2D4_9FIRM</name>
<keyword evidence="1" id="KW-0472">Membrane</keyword>
<feature type="transmembrane region" description="Helical" evidence="1">
    <location>
        <begin position="33"/>
        <end position="54"/>
    </location>
</feature>
<organism evidence="3 4">
    <name type="scientific">Desulfosporosinus youngiae DSM 17734</name>
    <dbReference type="NCBI Taxonomy" id="768710"/>
    <lineage>
        <taxon>Bacteria</taxon>
        <taxon>Bacillati</taxon>
        <taxon>Bacillota</taxon>
        <taxon>Clostridia</taxon>
        <taxon>Eubacteriales</taxon>
        <taxon>Desulfitobacteriaceae</taxon>
        <taxon>Desulfosporosinus</taxon>
    </lineage>
</organism>
<feature type="transmembrane region" description="Helical" evidence="1">
    <location>
        <begin position="84"/>
        <end position="109"/>
    </location>
</feature>
<dbReference type="CDD" id="cd16935">
    <property type="entry name" value="HATPase_AgrC-ComD-like"/>
    <property type="match status" value="1"/>
</dbReference>
<dbReference type="InterPro" id="IPR036890">
    <property type="entry name" value="HATPase_C_sf"/>
</dbReference>
<protein>
    <recommendedName>
        <fullName evidence="2">Sensor histidine kinase NatK-like C-terminal domain-containing protein</fullName>
    </recommendedName>
</protein>
<sequence length="421" mass="48491">MDYMRSVLTLIFAISMMYLLLDCEIKDKKNRYWLGLYVTVVLICDGFVLLKIGYPSFMKLYPLLVHLPVFLAFVFISKFKPIKVFFVHWTLVAITSSFSLIGLIISYFMGYNREIVIIVCYILYLPVGFLIFKYIRPLFLYMMRNTDKGWIGFCMIPISYSVLLYTASMYSLNKAMVDNVLWRATLIFILTLSAYFLILRFFKQTREQIALQNEQNLLQTQVAAAQVHFEALEESQEKTMLYRHDMRHHLNLINSYLEDNNKEAAQKYITEVEKTIEGAVVEKYCNNYTVNLLLSSYIAKAKNEQISVETQINLPEKNAISDMDLCVIMANALENAINACKSINSAKDRNIKIVSKLNNNKLYIQITNSFDGTIIFVDDMPISTDENHGLGTKSIAAIAHKYGGMYSFTAEDRVFKASIIL</sequence>
<feature type="transmembrane region" description="Helical" evidence="1">
    <location>
        <begin position="115"/>
        <end position="135"/>
    </location>
</feature>
<dbReference type="RefSeq" id="WP_007780923.1">
    <property type="nucleotide sequence ID" value="NZ_CM001441.1"/>
</dbReference>